<dbReference type="GO" id="GO:0008615">
    <property type="term" value="P:pyridoxine biosynthetic process"/>
    <property type="evidence" value="ECO:0007669"/>
    <property type="project" value="InterPro"/>
</dbReference>
<dbReference type="EMBL" id="JACETL010000020">
    <property type="protein sequence ID" value="MBA4692575.1"/>
    <property type="molecule type" value="Genomic_DNA"/>
</dbReference>
<reference evidence="7 8" key="1">
    <citation type="submission" date="2020-06" db="EMBL/GenBank/DDBJ databases">
        <title>Dysbiosis in marine aquaculture revealed through microbiome analysis: reverse ecology for environmental sustainability.</title>
        <authorList>
            <person name="Haro-Moreno J.M."/>
            <person name="Coutinho F.H."/>
            <person name="Zaragoza-Solas A."/>
            <person name="Picazo A."/>
            <person name="Almagro-Moreno S."/>
            <person name="Lopez-Perez M."/>
        </authorList>
    </citation>
    <scope>NUCLEOTIDE SEQUENCE [LARGE SCALE GENOMIC DNA]</scope>
    <source>
        <strain evidence="7">MCMED-G41</strain>
    </source>
</reference>
<feature type="binding site" evidence="5">
    <location>
        <position position="172"/>
    </location>
    <ligand>
        <name>FMN</name>
        <dbReference type="ChEBI" id="CHEBI:58210"/>
    </ligand>
</feature>
<dbReference type="SUPFAM" id="SSF50475">
    <property type="entry name" value="FMN-binding split barrel"/>
    <property type="match status" value="1"/>
</dbReference>
<dbReference type="PANTHER" id="PTHR10851">
    <property type="entry name" value="PYRIDOXINE-5-PHOSPHATE OXIDASE"/>
    <property type="match status" value="1"/>
</dbReference>
<keyword evidence="2" id="KW-0285">Flavoprotein</keyword>
<dbReference type="Gene3D" id="2.30.110.10">
    <property type="entry name" value="Electron Transport, Fmn-binding Protein, Chain A"/>
    <property type="match status" value="1"/>
</dbReference>
<feature type="binding site" evidence="5">
    <location>
        <begin position="49"/>
        <end position="54"/>
    </location>
    <ligand>
        <name>FMN</name>
        <dbReference type="ChEBI" id="CHEBI:58210"/>
    </ligand>
</feature>
<dbReference type="Pfam" id="PF10590">
    <property type="entry name" value="PNP_phzG_C"/>
    <property type="match status" value="1"/>
</dbReference>
<gene>
    <name evidence="7" type="ORF">H2072_02375</name>
</gene>
<dbReference type="Proteomes" id="UP000551848">
    <property type="component" value="Unassembled WGS sequence"/>
</dbReference>
<evidence type="ECO:0000313" key="8">
    <source>
        <dbReference type="Proteomes" id="UP000551848"/>
    </source>
</evidence>
<accession>A0A838Y187</accession>
<keyword evidence="3 5" id="KW-0288">FMN</keyword>
<organism evidence="7 8">
    <name type="scientific">SAR86 cluster bacterium</name>
    <dbReference type="NCBI Taxonomy" id="2030880"/>
    <lineage>
        <taxon>Bacteria</taxon>
        <taxon>Pseudomonadati</taxon>
        <taxon>Pseudomonadota</taxon>
        <taxon>Gammaproteobacteria</taxon>
        <taxon>SAR86 cluster</taxon>
    </lineage>
</organism>
<evidence type="ECO:0000256" key="5">
    <source>
        <dbReference type="PIRSR" id="PIRSR000190-2"/>
    </source>
</evidence>
<feature type="binding site" evidence="5">
    <location>
        <position position="93"/>
    </location>
    <ligand>
        <name>FMN</name>
        <dbReference type="ChEBI" id="CHEBI:58210"/>
    </ligand>
</feature>
<protein>
    <submittedName>
        <fullName evidence="7">Pyridoxamine 5'-phosphate oxidase family protein</fullName>
    </submittedName>
</protein>
<dbReference type="InterPro" id="IPR000659">
    <property type="entry name" value="Pyridox_Oxase"/>
</dbReference>
<evidence type="ECO:0000259" key="6">
    <source>
        <dbReference type="Pfam" id="PF10590"/>
    </source>
</evidence>
<proteinExistence type="inferred from homology"/>
<dbReference type="PIRSF" id="PIRSF000190">
    <property type="entry name" value="Pyd_amn-ph_oxd"/>
    <property type="match status" value="1"/>
</dbReference>
<sequence length="199" mass="23409">MITFINPSTEKPYIRFQSLYQDALANDQRGIEAISVSSYNLKTNEVEARYVNLKYITDNEWIFFSNYNSPKAQHFGAHKQVSALIFWPSINTQIRIKALISKTSIEFSDMHFKSRSKEKNALAISSNQSQNIDSFDEVEKNFHQTLKSMTTDTVRPDFWGGFSLIPYYFEFWQGHKNRLNKRHAFEQKAGEWEERFLQP</sequence>
<dbReference type="GO" id="GO:0004733">
    <property type="term" value="F:pyridoxamine phosphate oxidase activity"/>
    <property type="evidence" value="ECO:0007669"/>
    <property type="project" value="InterPro"/>
</dbReference>
<keyword evidence="4" id="KW-0560">Oxidoreductase</keyword>
<evidence type="ECO:0000256" key="4">
    <source>
        <dbReference type="ARBA" id="ARBA00023002"/>
    </source>
</evidence>
<comment type="similarity">
    <text evidence="1">Belongs to the pyridoxamine 5'-phosphate oxidase family.</text>
</comment>
<comment type="caution">
    <text evidence="7">The sequence shown here is derived from an EMBL/GenBank/DDBJ whole genome shotgun (WGS) entry which is preliminary data.</text>
</comment>
<feature type="binding site" evidence="5">
    <location>
        <begin position="128"/>
        <end position="129"/>
    </location>
    <ligand>
        <name>FMN</name>
        <dbReference type="ChEBI" id="CHEBI:58210"/>
    </ligand>
</feature>
<feature type="binding site" evidence="5">
    <location>
        <position position="71"/>
    </location>
    <ligand>
        <name>FMN</name>
        <dbReference type="ChEBI" id="CHEBI:58210"/>
    </ligand>
</feature>
<dbReference type="InterPro" id="IPR012349">
    <property type="entry name" value="Split_barrel_FMN-bd"/>
</dbReference>
<name>A0A838Y187_9GAMM</name>
<dbReference type="PANTHER" id="PTHR10851:SF0">
    <property type="entry name" value="PYRIDOXINE-5'-PHOSPHATE OXIDASE"/>
    <property type="match status" value="1"/>
</dbReference>
<feature type="domain" description="Pyridoxine 5'-phosphate oxidase dimerisation C-terminal" evidence="6">
    <location>
        <begin position="159"/>
        <end position="199"/>
    </location>
</feature>
<dbReference type="AlphaFoldDB" id="A0A838Y187"/>
<evidence type="ECO:0000313" key="7">
    <source>
        <dbReference type="EMBL" id="MBA4692575.1"/>
    </source>
</evidence>
<evidence type="ECO:0000256" key="3">
    <source>
        <dbReference type="ARBA" id="ARBA00022643"/>
    </source>
</evidence>
<dbReference type="GO" id="GO:0010181">
    <property type="term" value="F:FMN binding"/>
    <property type="evidence" value="ECO:0007669"/>
    <property type="project" value="InterPro"/>
</dbReference>
<comment type="cofactor">
    <cofactor evidence="5">
        <name>FMN</name>
        <dbReference type="ChEBI" id="CHEBI:58210"/>
    </cofactor>
    <text evidence="5">Binds 1 FMN per subunit.</text>
</comment>
<evidence type="ECO:0000256" key="1">
    <source>
        <dbReference type="ARBA" id="ARBA00007301"/>
    </source>
</evidence>
<dbReference type="InterPro" id="IPR019576">
    <property type="entry name" value="Pyridoxamine_oxidase_dimer_C"/>
</dbReference>
<feature type="binding site" evidence="5">
    <location>
        <position position="182"/>
    </location>
    <ligand>
        <name>FMN</name>
        <dbReference type="ChEBI" id="CHEBI:58210"/>
    </ligand>
</feature>
<evidence type="ECO:0000256" key="2">
    <source>
        <dbReference type="ARBA" id="ARBA00022630"/>
    </source>
</evidence>